<evidence type="ECO:0000313" key="1">
    <source>
        <dbReference type="EMBL" id="OWK60406.1"/>
    </source>
</evidence>
<comment type="caution">
    <text evidence="1">The sequence shown here is derived from an EMBL/GenBank/DDBJ whole genome shotgun (WGS) entry which is preliminary data.</text>
</comment>
<sequence>MQDTGTLHHSRLHDTAGLAPIRLLRNGRMFSFLNEEMDNPGRFPVWWGKVCFIPHSLSLCPCLITGSYLNAHRCYSSSKKRHKLNLNSIPL</sequence>
<organism evidence="1 2">
    <name type="scientific">Lonchura striata</name>
    <name type="common">white-rumped munia</name>
    <dbReference type="NCBI Taxonomy" id="40157"/>
    <lineage>
        <taxon>Eukaryota</taxon>
        <taxon>Metazoa</taxon>
        <taxon>Chordata</taxon>
        <taxon>Craniata</taxon>
        <taxon>Vertebrata</taxon>
        <taxon>Euteleostomi</taxon>
        <taxon>Archelosauria</taxon>
        <taxon>Archosauria</taxon>
        <taxon>Dinosauria</taxon>
        <taxon>Saurischia</taxon>
        <taxon>Theropoda</taxon>
        <taxon>Coelurosauria</taxon>
        <taxon>Aves</taxon>
        <taxon>Neognathae</taxon>
        <taxon>Neoaves</taxon>
        <taxon>Telluraves</taxon>
        <taxon>Australaves</taxon>
        <taxon>Passeriformes</taxon>
        <taxon>Passeroidea</taxon>
        <taxon>Estrildidae</taxon>
        <taxon>Estrildinae</taxon>
        <taxon>Lonchura</taxon>
    </lineage>
</organism>
<evidence type="ECO:0000313" key="2">
    <source>
        <dbReference type="Proteomes" id="UP000197619"/>
    </source>
</evidence>
<dbReference type="Proteomes" id="UP000197619">
    <property type="component" value="Unassembled WGS sequence"/>
</dbReference>
<accession>A0A218V366</accession>
<dbReference type="AlphaFoldDB" id="A0A218V366"/>
<protein>
    <submittedName>
        <fullName evidence="1">Uncharacterized protein</fullName>
    </submittedName>
</protein>
<proteinExistence type="predicted"/>
<gene>
    <name evidence="1" type="ORF">RLOC_00001960</name>
</gene>
<dbReference type="EMBL" id="MUZQ01000061">
    <property type="protein sequence ID" value="OWK60406.1"/>
    <property type="molecule type" value="Genomic_DNA"/>
</dbReference>
<keyword evidence="2" id="KW-1185">Reference proteome</keyword>
<name>A0A218V366_9PASE</name>
<reference evidence="1 2" key="1">
    <citation type="submission" date="2017-05" db="EMBL/GenBank/DDBJ databases">
        <title>Genome of assembly of the Bengalese finch, Lonchura striata domestica.</title>
        <authorList>
            <person name="Colquitt B.M."/>
            <person name="Brainard M.S."/>
        </authorList>
    </citation>
    <scope>NUCLEOTIDE SEQUENCE [LARGE SCALE GENOMIC DNA]</scope>
    <source>
        <strain evidence="1">White83orange57</strain>
    </source>
</reference>